<dbReference type="Gene3D" id="3.90.1300.10">
    <property type="entry name" value="Amidase signature (AS) domain"/>
    <property type="match status" value="1"/>
</dbReference>
<evidence type="ECO:0000313" key="2">
    <source>
        <dbReference type="EMBL" id="CEM33445.1"/>
    </source>
</evidence>
<dbReference type="InterPro" id="IPR036928">
    <property type="entry name" value="AS_sf"/>
</dbReference>
<dbReference type="InterPro" id="IPR052739">
    <property type="entry name" value="FAAH2"/>
</dbReference>
<organism evidence="2">
    <name type="scientific">Chromera velia CCMP2878</name>
    <dbReference type="NCBI Taxonomy" id="1169474"/>
    <lineage>
        <taxon>Eukaryota</taxon>
        <taxon>Sar</taxon>
        <taxon>Alveolata</taxon>
        <taxon>Colpodellida</taxon>
        <taxon>Chromeraceae</taxon>
        <taxon>Chromera</taxon>
    </lineage>
</organism>
<accession>A0A0G4GS42</accession>
<sequence length="512" mass="54935">MLSDSPFDPFISATELLGKLHSRELTCVQALQVYLSRVDRLQSEVSRREGRSFPVVIFLDRDGALQRAKAADEALERGELWGPLHGLPMTVKEELNVKGWPTTKGKKEFENCPVAQESCLAVQRLLNSGAVIFGKTNVPPGCLDWQTHNSLYGGALRNPFDTSRSVGGSSGGTAFAVACALTSIDVGGDTAGSIRIPASFCGVFGLQSTYGRIPNRHWSSQGPPPSPGHPAWPRKEGHPFICLGPIARKSEDLSLLLGVLEGADGPLTPYTAPNDAVGEDPLGRETASLGDFRVSIWKSEKQPVSTAIENALKITQQTLHAAGVSVLTQFPAFDPEESFDVYRALVLRKATGPDAEEEAQRARGDLVKKWEEFFKATADVLVMPVTISEAFVAVKDDDDSFNALTPGAEVGACIREDTGPADGPVEALTEYARHYFYPHFSIISFLPSVAVPLGLAPLCSGISSKPLPVGLQVIAPTGRDRRAIRFAELLASAVLGEGRLFAPPLIPKRSGA</sequence>
<dbReference type="PhylomeDB" id="A0A0G4GS42"/>
<name>A0A0G4GS42_9ALVE</name>
<evidence type="ECO:0000259" key="1">
    <source>
        <dbReference type="Pfam" id="PF01425"/>
    </source>
</evidence>
<dbReference type="SUPFAM" id="SSF75304">
    <property type="entry name" value="Amidase signature (AS) enzymes"/>
    <property type="match status" value="1"/>
</dbReference>
<dbReference type="InterPro" id="IPR023631">
    <property type="entry name" value="Amidase_dom"/>
</dbReference>
<dbReference type="GO" id="GO:0012505">
    <property type="term" value="C:endomembrane system"/>
    <property type="evidence" value="ECO:0007669"/>
    <property type="project" value="TreeGrafter"/>
</dbReference>
<dbReference type="PANTHER" id="PTHR43372:SF4">
    <property type="entry name" value="FATTY-ACID AMIDE HYDROLASE 2"/>
    <property type="match status" value="1"/>
</dbReference>
<dbReference type="EMBL" id="CDMZ01001493">
    <property type="protein sequence ID" value="CEM33445.1"/>
    <property type="molecule type" value="Genomic_DNA"/>
</dbReference>
<dbReference type="PANTHER" id="PTHR43372">
    <property type="entry name" value="FATTY-ACID AMIDE HYDROLASE"/>
    <property type="match status" value="1"/>
</dbReference>
<dbReference type="AlphaFoldDB" id="A0A0G4GS42"/>
<dbReference type="Pfam" id="PF01425">
    <property type="entry name" value="Amidase"/>
    <property type="match status" value="1"/>
</dbReference>
<reference evidence="2" key="1">
    <citation type="submission" date="2014-11" db="EMBL/GenBank/DDBJ databases">
        <authorList>
            <person name="Otto D Thomas"/>
            <person name="Naeem Raeece"/>
        </authorList>
    </citation>
    <scope>NUCLEOTIDE SEQUENCE</scope>
</reference>
<protein>
    <recommendedName>
        <fullName evidence="1">Amidase domain-containing protein</fullName>
    </recommendedName>
</protein>
<dbReference type="VEuPathDB" id="CryptoDB:Cvel_23134"/>
<proteinExistence type="predicted"/>
<gene>
    <name evidence="2" type="ORF">Cvel_23134</name>
</gene>
<feature type="domain" description="Amidase" evidence="1">
    <location>
        <begin position="58"/>
        <end position="346"/>
    </location>
</feature>